<organism evidence="1 2">
    <name type="scientific">Propioniciclava flava</name>
    <dbReference type="NCBI Taxonomy" id="2072026"/>
    <lineage>
        <taxon>Bacteria</taxon>
        <taxon>Bacillati</taxon>
        <taxon>Actinomycetota</taxon>
        <taxon>Actinomycetes</taxon>
        <taxon>Propionibacteriales</taxon>
        <taxon>Propionibacteriaceae</taxon>
        <taxon>Propioniciclava</taxon>
    </lineage>
</organism>
<name>A0A4Q2EGK3_9ACTN</name>
<evidence type="ECO:0000313" key="1">
    <source>
        <dbReference type="EMBL" id="RXW32491.1"/>
    </source>
</evidence>
<comment type="caution">
    <text evidence="1">The sequence shown here is derived from an EMBL/GenBank/DDBJ whole genome shotgun (WGS) entry which is preliminary data.</text>
</comment>
<reference evidence="1 2" key="1">
    <citation type="submission" date="2018-01" db="EMBL/GenBank/DDBJ databases">
        <title>Lactibacter flavus gen. nov., sp. nov., a novel bacterium of the family Propionibacteriaceae isolated from raw milk and dairy products.</title>
        <authorList>
            <person name="Wenning M."/>
            <person name="Breitenwieser F."/>
            <person name="Huptas C."/>
            <person name="von Neubeck M."/>
            <person name="Busse H.-J."/>
            <person name="Scherer S."/>
        </authorList>
    </citation>
    <scope>NUCLEOTIDE SEQUENCE [LARGE SCALE GENOMIC DNA]</scope>
    <source>
        <strain evidence="1 2">VG341</strain>
    </source>
</reference>
<dbReference type="EMBL" id="PPCV01000003">
    <property type="protein sequence ID" value="RXW32491.1"/>
    <property type="molecule type" value="Genomic_DNA"/>
</dbReference>
<dbReference type="Proteomes" id="UP000290624">
    <property type="component" value="Unassembled WGS sequence"/>
</dbReference>
<evidence type="ECO:0000313" key="2">
    <source>
        <dbReference type="Proteomes" id="UP000290624"/>
    </source>
</evidence>
<sequence length="106" mass="11683">MWVNIPGSGYVAVGTTLAEASPADEAKVLVGGAWVPLADQPRSGGFRRSEIDGDDAEWVAPVTWLDALPEDEAFWRKGMFTSQRGVSKLRQEFTLRLLEAHFNYGD</sequence>
<dbReference type="AlphaFoldDB" id="A0A4Q2EGK3"/>
<proteinExistence type="predicted"/>
<accession>A0A4Q2EGK3</accession>
<gene>
    <name evidence="1" type="ORF">C1706_04785</name>
</gene>
<keyword evidence="2" id="KW-1185">Reference proteome</keyword>
<protein>
    <submittedName>
        <fullName evidence="1">Uncharacterized protein</fullName>
    </submittedName>
</protein>